<feature type="compositionally biased region" description="Basic and acidic residues" evidence="2">
    <location>
        <begin position="302"/>
        <end position="319"/>
    </location>
</feature>
<sequence>MIEGQIEQQVYEHKLNEITEFANKSIFELKRQNLSESLKKVTTLDYSSFQPIQERLVQQPNPYVAGQQVQNSLGQGFTQYFHQMKSLQSEPSLLPFIKETFKEKIKRVDKACLDSRKQEERGKKTTEEQYKDLQDRYSEILQEHTLLERKEKVLDERLELCTDRIEKNKSLIDQRSLMIQRLELERQQIEQNLGDLSEIKAPLSDRSKGNRSARSNNNRSHLYKEDDQKQLTDNSEFRRHRRKDSEDFSELPSMIQEESQAPQQTERMAHLEKLEKGKVSYMLKRMKEVEKEKQKRKRQGRSRNETDSEDEGATKKDPAIKFIKKIIDRKK</sequence>
<feature type="compositionally biased region" description="Basic residues" evidence="2">
    <location>
        <begin position="322"/>
        <end position="331"/>
    </location>
</feature>
<dbReference type="Proteomes" id="UP000785679">
    <property type="component" value="Unassembled WGS sequence"/>
</dbReference>
<feature type="compositionally biased region" description="Basic and acidic residues" evidence="2">
    <location>
        <begin position="267"/>
        <end position="278"/>
    </location>
</feature>
<evidence type="ECO:0000313" key="3">
    <source>
        <dbReference type="EMBL" id="TNV83155.1"/>
    </source>
</evidence>
<gene>
    <name evidence="3" type="ORF">FGO68_gene7647</name>
</gene>
<accession>A0A8J8NZI8</accession>
<dbReference type="EMBL" id="RRYP01004105">
    <property type="protein sequence ID" value="TNV83155.1"/>
    <property type="molecule type" value="Genomic_DNA"/>
</dbReference>
<reference evidence="3" key="1">
    <citation type="submission" date="2019-06" db="EMBL/GenBank/DDBJ databases">
        <authorList>
            <person name="Zheng W."/>
        </authorList>
    </citation>
    <scope>NUCLEOTIDE SEQUENCE</scope>
    <source>
        <strain evidence="3">QDHG01</strain>
    </source>
</reference>
<dbReference type="AlphaFoldDB" id="A0A8J8NZI8"/>
<keyword evidence="4" id="KW-1185">Reference proteome</keyword>
<feature type="compositionally biased region" description="Low complexity" evidence="2">
    <location>
        <begin position="210"/>
        <end position="220"/>
    </location>
</feature>
<feature type="compositionally biased region" description="Polar residues" evidence="2">
    <location>
        <begin position="256"/>
        <end position="266"/>
    </location>
</feature>
<evidence type="ECO:0000256" key="1">
    <source>
        <dbReference type="SAM" id="Coils"/>
    </source>
</evidence>
<feature type="region of interest" description="Disordered" evidence="2">
    <location>
        <begin position="200"/>
        <end position="331"/>
    </location>
</feature>
<name>A0A8J8NZI8_HALGN</name>
<organism evidence="3 4">
    <name type="scientific">Halteria grandinella</name>
    <dbReference type="NCBI Taxonomy" id="5974"/>
    <lineage>
        <taxon>Eukaryota</taxon>
        <taxon>Sar</taxon>
        <taxon>Alveolata</taxon>
        <taxon>Ciliophora</taxon>
        <taxon>Intramacronucleata</taxon>
        <taxon>Spirotrichea</taxon>
        <taxon>Stichotrichia</taxon>
        <taxon>Sporadotrichida</taxon>
        <taxon>Halteriidae</taxon>
        <taxon>Halteria</taxon>
    </lineage>
</organism>
<evidence type="ECO:0000256" key="2">
    <source>
        <dbReference type="SAM" id="MobiDB-lite"/>
    </source>
</evidence>
<comment type="caution">
    <text evidence="3">The sequence shown here is derived from an EMBL/GenBank/DDBJ whole genome shotgun (WGS) entry which is preliminary data.</text>
</comment>
<proteinExistence type="predicted"/>
<feature type="coiled-coil region" evidence="1">
    <location>
        <begin position="116"/>
        <end position="199"/>
    </location>
</feature>
<protein>
    <submittedName>
        <fullName evidence="3">Uncharacterized protein</fullName>
    </submittedName>
</protein>
<evidence type="ECO:0000313" key="4">
    <source>
        <dbReference type="Proteomes" id="UP000785679"/>
    </source>
</evidence>
<keyword evidence="1" id="KW-0175">Coiled coil</keyword>